<evidence type="ECO:0000256" key="12">
    <source>
        <dbReference type="ARBA" id="ARBA00023303"/>
    </source>
</evidence>
<evidence type="ECO:0000313" key="16">
    <source>
        <dbReference type="EMBL" id="KAJ6221785.1"/>
    </source>
</evidence>
<comment type="similarity">
    <text evidence="2">Belongs to the glutamate-gated ion channel (TC 1.A.10.1) family.</text>
</comment>
<feature type="domain" description="Ionotropic glutamate receptor L-glutamate and glycine-binding" evidence="15">
    <location>
        <begin position="255"/>
        <end position="354"/>
    </location>
</feature>
<dbReference type="Pfam" id="PF00060">
    <property type="entry name" value="Lig_chan"/>
    <property type="match status" value="1"/>
</dbReference>
<feature type="transmembrane region" description="Helical" evidence="13">
    <location>
        <begin position="435"/>
        <end position="453"/>
    </location>
</feature>
<dbReference type="GO" id="GO:0005886">
    <property type="term" value="C:plasma membrane"/>
    <property type="evidence" value="ECO:0007669"/>
    <property type="project" value="UniProtKB-SubCell"/>
</dbReference>
<keyword evidence="9" id="KW-0675">Receptor</keyword>
<feature type="domain" description="Ionotropic glutamate receptor C-terminal" evidence="14">
    <location>
        <begin position="375"/>
        <end position="567"/>
    </location>
</feature>
<protein>
    <submittedName>
        <fullName evidence="16">Uncharacterized protein</fullName>
    </submittedName>
</protein>
<gene>
    <name evidence="16" type="ORF">RDWZM_000330</name>
</gene>
<dbReference type="OMA" id="TRITSEM"/>
<evidence type="ECO:0000256" key="7">
    <source>
        <dbReference type="ARBA" id="ARBA00023065"/>
    </source>
</evidence>
<dbReference type="InterPro" id="IPR019594">
    <property type="entry name" value="Glu/Gly-bd"/>
</dbReference>
<reference evidence="16" key="1">
    <citation type="submission" date="2022-12" db="EMBL/GenBank/DDBJ databases">
        <title>Genome assemblies of Blomia tropicalis.</title>
        <authorList>
            <person name="Cui Y."/>
        </authorList>
    </citation>
    <scope>NUCLEOTIDE SEQUENCE</scope>
    <source>
        <tissue evidence="16">Adult mites</tissue>
    </source>
</reference>
<evidence type="ECO:0000256" key="10">
    <source>
        <dbReference type="ARBA" id="ARBA00023180"/>
    </source>
</evidence>
<keyword evidence="3" id="KW-0813">Transport</keyword>
<keyword evidence="7" id="KW-0406">Ion transport</keyword>
<evidence type="ECO:0000256" key="8">
    <source>
        <dbReference type="ARBA" id="ARBA00023136"/>
    </source>
</evidence>
<dbReference type="PANTHER" id="PTHR42643">
    <property type="entry name" value="IONOTROPIC RECEPTOR 20A-RELATED"/>
    <property type="match status" value="1"/>
</dbReference>
<dbReference type="Gene3D" id="3.40.190.10">
    <property type="entry name" value="Periplasmic binding protein-like II"/>
    <property type="match status" value="1"/>
</dbReference>
<dbReference type="InterPro" id="IPR052192">
    <property type="entry name" value="Insect_Ionotropic_Sensory_Rcpt"/>
</dbReference>
<evidence type="ECO:0000256" key="5">
    <source>
        <dbReference type="ARBA" id="ARBA00022692"/>
    </source>
</evidence>
<evidence type="ECO:0000259" key="14">
    <source>
        <dbReference type="Pfam" id="PF00060"/>
    </source>
</evidence>
<keyword evidence="8 13" id="KW-0472">Membrane</keyword>
<evidence type="ECO:0000256" key="4">
    <source>
        <dbReference type="ARBA" id="ARBA00022475"/>
    </source>
</evidence>
<evidence type="ECO:0000256" key="6">
    <source>
        <dbReference type="ARBA" id="ARBA00022989"/>
    </source>
</evidence>
<keyword evidence="5 13" id="KW-0812">Transmembrane</keyword>
<name>A0A9Q0RPP0_BLOTA</name>
<feature type="transmembrane region" description="Helical" evidence="13">
    <location>
        <begin position="375"/>
        <end position="395"/>
    </location>
</feature>
<evidence type="ECO:0000256" key="13">
    <source>
        <dbReference type="SAM" id="Phobius"/>
    </source>
</evidence>
<dbReference type="Proteomes" id="UP001142055">
    <property type="component" value="Chromosome 1"/>
</dbReference>
<accession>A0A9Q0RPP0</accession>
<evidence type="ECO:0000256" key="9">
    <source>
        <dbReference type="ARBA" id="ARBA00023170"/>
    </source>
</evidence>
<evidence type="ECO:0000313" key="17">
    <source>
        <dbReference type="Proteomes" id="UP001142055"/>
    </source>
</evidence>
<dbReference type="EMBL" id="JAPWDV010000001">
    <property type="protein sequence ID" value="KAJ6221785.1"/>
    <property type="molecule type" value="Genomic_DNA"/>
</dbReference>
<comment type="subcellular location">
    <subcellularLocation>
        <location evidence="1">Cell membrane</location>
        <topology evidence="1">Multi-pass membrane protein</topology>
    </subcellularLocation>
</comment>
<sequence>MLIMSSAFSSIFYSKLTIPTYDPAIDTIADLMNAAKNDKFCVAVQPKTALHAGLLSASPDDFIFYPLAQNLKRFDTELLYNKHSTEVQLLKEEKNIAFISLKTSLMFPRFFNARKQIHVSSESLTIYHLGWALPKRSPLLKPFNHVIQHMIESGIPKKWIRNLIRNRENGVELLNMYDDMETRDNNPTEQTGDAKRLNINELFSVFILLALGNEKVDIDYLGSNVPECTKKKLIMLSIEKHCSSYENCNLKLNIFNVSVNNEMPYCIYRKASNGKYVGQYSVDLELLHILEKRFNFRSNLLHSNDNWAQIVNGSWTGVVGNIVNGISQIGMCMLSFTPERSRVIDFTTFTFIDQTTFISSSPSSKQVEFIFDSKIVWLVNLPMFVLVALVIYLIGRIKSNTIKNYKSFETIIIHLGMISVEQGGNLTNTTVDDTIRFLFIIWMFMSLVLSNIYKTVFFSKLTIPEYESAIDTIDDFLNAIKTDSHWILIKENTAITYAITNSQPDDLLFYPIKQHMFRTKKKMLKKQVQLVPRMENNPKYIGVSLKIILTVHRFMFAHKQLHIGLDRLNSNILCFGLQKGSPLMRPFNRIISRLRETGIINFILERTIRLTSESNFVNTKFTRVNPSDSSNPTEASKNVKQIKALALMDLVSIIWLWSFGIIISIGCWTIEIVIKQFCCQC</sequence>
<keyword evidence="12" id="KW-0407">Ion channel</keyword>
<keyword evidence="4" id="KW-1003">Cell membrane</keyword>
<feature type="transmembrane region" description="Helical" evidence="13">
    <location>
        <begin position="650"/>
        <end position="674"/>
    </location>
</feature>
<keyword evidence="17" id="KW-1185">Reference proteome</keyword>
<dbReference type="PANTHER" id="PTHR42643:SF24">
    <property type="entry name" value="IONOTROPIC RECEPTOR 60A"/>
    <property type="match status" value="1"/>
</dbReference>
<keyword evidence="10" id="KW-0325">Glycoprotein</keyword>
<organism evidence="16 17">
    <name type="scientific">Blomia tropicalis</name>
    <name type="common">Mite</name>
    <dbReference type="NCBI Taxonomy" id="40697"/>
    <lineage>
        <taxon>Eukaryota</taxon>
        <taxon>Metazoa</taxon>
        <taxon>Ecdysozoa</taxon>
        <taxon>Arthropoda</taxon>
        <taxon>Chelicerata</taxon>
        <taxon>Arachnida</taxon>
        <taxon>Acari</taxon>
        <taxon>Acariformes</taxon>
        <taxon>Sarcoptiformes</taxon>
        <taxon>Astigmata</taxon>
        <taxon>Glycyphagoidea</taxon>
        <taxon>Echimyopodidae</taxon>
        <taxon>Blomia</taxon>
    </lineage>
</organism>
<evidence type="ECO:0000256" key="1">
    <source>
        <dbReference type="ARBA" id="ARBA00004651"/>
    </source>
</evidence>
<evidence type="ECO:0000259" key="15">
    <source>
        <dbReference type="Pfam" id="PF10613"/>
    </source>
</evidence>
<dbReference type="InterPro" id="IPR001320">
    <property type="entry name" value="Iontro_rcpt_C"/>
</dbReference>
<dbReference type="SUPFAM" id="SSF53850">
    <property type="entry name" value="Periplasmic binding protein-like II"/>
    <property type="match status" value="2"/>
</dbReference>
<keyword evidence="6 13" id="KW-1133">Transmembrane helix</keyword>
<dbReference type="Gene3D" id="1.10.287.70">
    <property type="match status" value="1"/>
</dbReference>
<dbReference type="Pfam" id="PF10613">
    <property type="entry name" value="Lig_chan-Glu_bd"/>
    <property type="match status" value="1"/>
</dbReference>
<dbReference type="GO" id="GO:0050906">
    <property type="term" value="P:detection of stimulus involved in sensory perception"/>
    <property type="evidence" value="ECO:0007669"/>
    <property type="project" value="UniProtKB-ARBA"/>
</dbReference>
<proteinExistence type="inferred from homology"/>
<evidence type="ECO:0000256" key="2">
    <source>
        <dbReference type="ARBA" id="ARBA00008685"/>
    </source>
</evidence>
<comment type="caution">
    <text evidence="16">The sequence shown here is derived from an EMBL/GenBank/DDBJ whole genome shotgun (WGS) entry which is preliminary data.</text>
</comment>
<evidence type="ECO:0000256" key="3">
    <source>
        <dbReference type="ARBA" id="ARBA00022448"/>
    </source>
</evidence>
<dbReference type="AlphaFoldDB" id="A0A9Q0RPP0"/>
<dbReference type="GO" id="GO:0015276">
    <property type="term" value="F:ligand-gated monoatomic ion channel activity"/>
    <property type="evidence" value="ECO:0007669"/>
    <property type="project" value="InterPro"/>
</dbReference>
<keyword evidence="11" id="KW-1071">Ligand-gated ion channel</keyword>
<evidence type="ECO:0000256" key="11">
    <source>
        <dbReference type="ARBA" id="ARBA00023286"/>
    </source>
</evidence>